<dbReference type="SUPFAM" id="SSF100910">
    <property type="entry name" value="Chemosensory protein Csp2"/>
    <property type="match status" value="2"/>
</dbReference>
<reference evidence="3 4" key="1">
    <citation type="submission" date="2023-11" db="EMBL/GenBank/DDBJ databases">
        <authorList>
            <person name="Okamura Y."/>
        </authorList>
    </citation>
    <scope>NUCLEOTIDE SEQUENCE [LARGE SCALE GENOMIC DNA]</scope>
</reference>
<comment type="caution">
    <text evidence="3">The sequence shown here is derived from an EMBL/GenBank/DDBJ whole genome shotgun (WGS) entry which is preliminary data.</text>
</comment>
<dbReference type="EMBL" id="CAVLEF010000146">
    <property type="protein sequence ID" value="CAK1552535.1"/>
    <property type="molecule type" value="Genomic_DNA"/>
</dbReference>
<dbReference type="AlphaFoldDB" id="A0AAV1JW56"/>
<feature type="chain" id="PRO_5043426951" evidence="2">
    <location>
        <begin position="18"/>
        <end position="300"/>
    </location>
</feature>
<feature type="compositionally biased region" description="Basic and acidic residues" evidence="1">
    <location>
        <begin position="275"/>
        <end position="294"/>
    </location>
</feature>
<dbReference type="InterPro" id="IPR036682">
    <property type="entry name" value="OS_D_A10/PebIII_sf"/>
</dbReference>
<evidence type="ECO:0000256" key="1">
    <source>
        <dbReference type="SAM" id="MobiDB-lite"/>
    </source>
</evidence>
<dbReference type="Proteomes" id="UP001497472">
    <property type="component" value="Unassembled WGS sequence"/>
</dbReference>
<feature type="signal peptide" evidence="2">
    <location>
        <begin position="1"/>
        <end position="17"/>
    </location>
</feature>
<keyword evidence="2" id="KW-0732">Signal</keyword>
<accession>A0AAV1JW56</accession>
<dbReference type="Pfam" id="PF03392">
    <property type="entry name" value="OS-D"/>
    <property type="match status" value="2"/>
</dbReference>
<name>A0AAV1JW56_9NEOP</name>
<dbReference type="PANTHER" id="PTHR11257">
    <property type="entry name" value="CHEMOSENSORY PROTEIN-RELATED"/>
    <property type="match status" value="1"/>
</dbReference>
<proteinExistence type="predicted"/>
<evidence type="ECO:0000313" key="3">
    <source>
        <dbReference type="EMBL" id="CAK1552535.1"/>
    </source>
</evidence>
<gene>
    <name evidence="3" type="ORF">LNINA_LOCUS11575</name>
</gene>
<dbReference type="PANTHER" id="PTHR11257:SF13">
    <property type="entry name" value="GEO07322P1"/>
    <property type="match status" value="1"/>
</dbReference>
<evidence type="ECO:0000313" key="4">
    <source>
        <dbReference type="Proteomes" id="UP001497472"/>
    </source>
</evidence>
<organism evidence="3 4">
    <name type="scientific">Leptosia nina</name>
    <dbReference type="NCBI Taxonomy" id="320188"/>
    <lineage>
        <taxon>Eukaryota</taxon>
        <taxon>Metazoa</taxon>
        <taxon>Ecdysozoa</taxon>
        <taxon>Arthropoda</taxon>
        <taxon>Hexapoda</taxon>
        <taxon>Insecta</taxon>
        <taxon>Pterygota</taxon>
        <taxon>Neoptera</taxon>
        <taxon>Endopterygota</taxon>
        <taxon>Lepidoptera</taxon>
        <taxon>Glossata</taxon>
        <taxon>Ditrysia</taxon>
        <taxon>Papilionoidea</taxon>
        <taxon>Pieridae</taxon>
        <taxon>Pierinae</taxon>
        <taxon>Leptosia</taxon>
    </lineage>
</organism>
<dbReference type="InterPro" id="IPR005055">
    <property type="entry name" value="A10/PebIII"/>
</dbReference>
<sequence length="300" mass="35362">MKLCIICAFSLFICGIAEEFYDGRYDYYDTDYLVQNPRLLKKYMNCFLNRGPCTPIGREFKLVLPEIVRTECSRCTTSQKRLAQRTFEAFKIYLHDDYIILKHKLDPDNKEFTLAQPFPGNMLRVEYHRADDISASARFWLHSIFPIIAAYCTYQRLKFLRTFDIGEPYVVRKCKRINRMKTFIVLVCLVLSVRAVEKYSSKYDNFDVETLINNERLLKSYINCFLDKGRCTSEGADFKKHLPEAIETTCGKCSEKQKNNIRKVIRAIQQKHPKQWDELVKKNDPSGKHRDNFDKFIQSS</sequence>
<dbReference type="Gene3D" id="1.10.2080.10">
    <property type="entry name" value="Insect odorant-binding protein A10/Ejaculatory bulb-specific protein 3"/>
    <property type="match status" value="2"/>
</dbReference>
<evidence type="ECO:0000256" key="2">
    <source>
        <dbReference type="SAM" id="SignalP"/>
    </source>
</evidence>
<protein>
    <submittedName>
        <fullName evidence="3">Uncharacterized protein</fullName>
    </submittedName>
</protein>
<feature type="region of interest" description="Disordered" evidence="1">
    <location>
        <begin position="275"/>
        <end position="300"/>
    </location>
</feature>
<keyword evidence="4" id="KW-1185">Reference proteome</keyword>